<evidence type="ECO:0000313" key="1">
    <source>
        <dbReference type="EMBL" id="GAA0872860.1"/>
    </source>
</evidence>
<proteinExistence type="predicted"/>
<comment type="caution">
    <text evidence="1">The sequence shown here is derived from an EMBL/GenBank/DDBJ whole genome shotgun (WGS) entry which is preliminary data.</text>
</comment>
<dbReference type="Proteomes" id="UP001500507">
    <property type="component" value="Unassembled WGS sequence"/>
</dbReference>
<keyword evidence="2" id="KW-1185">Reference proteome</keyword>
<reference evidence="2" key="1">
    <citation type="journal article" date="2019" name="Int. J. Syst. Evol. Microbiol.">
        <title>The Global Catalogue of Microorganisms (GCM) 10K type strain sequencing project: providing services to taxonomists for standard genome sequencing and annotation.</title>
        <authorList>
            <consortium name="The Broad Institute Genomics Platform"/>
            <consortium name="The Broad Institute Genome Sequencing Center for Infectious Disease"/>
            <person name="Wu L."/>
            <person name="Ma J."/>
        </authorList>
    </citation>
    <scope>NUCLEOTIDE SEQUENCE [LARGE SCALE GENOMIC DNA]</scope>
    <source>
        <strain evidence="2">JCM 16082</strain>
    </source>
</reference>
<protein>
    <submittedName>
        <fullName evidence="1">Uncharacterized protein</fullName>
    </submittedName>
</protein>
<evidence type="ECO:0000313" key="2">
    <source>
        <dbReference type="Proteomes" id="UP001500507"/>
    </source>
</evidence>
<dbReference type="RefSeq" id="WP_343766945.1">
    <property type="nucleotide sequence ID" value="NZ_BAAAFG010000015.1"/>
</dbReference>
<sequence length="132" mass="15193">MKSIISILFLFIYFLATGQDHGHLEPRYELLKVNDSMQIDNSRIITFLGVLSDSRCPKGIECVWEGQAKIKIRMRGIDKPFQEKILTVRPGNDYPLDMNETVYIEGLLPIPTIKQKIKPEDYTLAIGYYPKS</sequence>
<dbReference type="EMBL" id="BAAAFG010000015">
    <property type="protein sequence ID" value="GAA0872860.1"/>
    <property type="molecule type" value="Genomic_DNA"/>
</dbReference>
<accession>A0ABP3XUE3</accession>
<gene>
    <name evidence="1" type="ORF">GCM10009117_20070</name>
</gene>
<organism evidence="1 2">
    <name type="scientific">Gangjinia marincola</name>
    <dbReference type="NCBI Taxonomy" id="578463"/>
    <lineage>
        <taxon>Bacteria</taxon>
        <taxon>Pseudomonadati</taxon>
        <taxon>Bacteroidota</taxon>
        <taxon>Flavobacteriia</taxon>
        <taxon>Flavobacteriales</taxon>
        <taxon>Flavobacteriaceae</taxon>
        <taxon>Gangjinia</taxon>
    </lineage>
</organism>
<name>A0ABP3XUE3_9FLAO</name>